<dbReference type="Gene3D" id="3.30.70.360">
    <property type="match status" value="1"/>
</dbReference>
<reference evidence="3 4" key="1">
    <citation type="submission" date="2018-11" db="EMBL/GenBank/DDBJ databases">
        <title>Rhodococcus spongicola sp. nov. and Rhodococcus xishaensis sp. nov. from marine sponges.</title>
        <authorList>
            <person name="Li L."/>
            <person name="Lin H.W."/>
        </authorList>
    </citation>
    <scope>NUCLEOTIDE SEQUENCE [LARGE SCALE GENOMIC DNA]</scope>
    <source>
        <strain evidence="3 4">CCTCC AB2014297</strain>
    </source>
</reference>
<dbReference type="OrthoDB" id="7596542at2"/>
<dbReference type="GO" id="GO:0016787">
    <property type="term" value="F:hydrolase activity"/>
    <property type="evidence" value="ECO:0007669"/>
    <property type="project" value="UniProtKB-KW"/>
</dbReference>
<dbReference type="SUPFAM" id="SSF53187">
    <property type="entry name" value="Zn-dependent exopeptidases"/>
    <property type="match status" value="1"/>
</dbReference>
<organism evidence="3 4">
    <name type="scientific">Prescottella agglutinans</name>
    <dbReference type="NCBI Taxonomy" id="1644129"/>
    <lineage>
        <taxon>Bacteria</taxon>
        <taxon>Bacillati</taxon>
        <taxon>Actinomycetota</taxon>
        <taxon>Actinomycetes</taxon>
        <taxon>Mycobacteriales</taxon>
        <taxon>Nocardiaceae</taxon>
        <taxon>Prescottella</taxon>
    </lineage>
</organism>
<dbReference type="InterPro" id="IPR036264">
    <property type="entry name" value="Bact_exopeptidase_dim_dom"/>
</dbReference>
<dbReference type="Proteomes" id="UP000286208">
    <property type="component" value="Unassembled WGS sequence"/>
</dbReference>
<comment type="caution">
    <text evidence="3">The sequence shown here is derived from an EMBL/GenBank/DDBJ whole genome shotgun (WGS) entry which is preliminary data.</text>
</comment>
<evidence type="ECO:0000256" key="2">
    <source>
        <dbReference type="ARBA" id="ARBA00022801"/>
    </source>
</evidence>
<keyword evidence="4" id="KW-1185">Reference proteome</keyword>
<evidence type="ECO:0000313" key="3">
    <source>
        <dbReference type="EMBL" id="RVW07034.1"/>
    </source>
</evidence>
<dbReference type="Gene3D" id="3.40.630.10">
    <property type="entry name" value="Zn peptidases"/>
    <property type="match status" value="1"/>
</dbReference>
<evidence type="ECO:0000313" key="4">
    <source>
        <dbReference type="Proteomes" id="UP000286208"/>
    </source>
</evidence>
<dbReference type="InterPro" id="IPR050072">
    <property type="entry name" value="Peptidase_M20A"/>
</dbReference>
<accession>A0A3S3E7D9</accession>
<name>A0A3S3E7D9_9NOCA</name>
<dbReference type="PANTHER" id="PTHR43808">
    <property type="entry name" value="ACETYLORNITHINE DEACETYLASE"/>
    <property type="match status" value="1"/>
</dbReference>
<keyword evidence="1" id="KW-0479">Metal-binding</keyword>
<proteinExistence type="predicted"/>
<evidence type="ECO:0000256" key="1">
    <source>
        <dbReference type="ARBA" id="ARBA00022723"/>
    </source>
</evidence>
<gene>
    <name evidence="3" type="ORF">EGT67_23970</name>
</gene>
<sequence>MRPGSHVDPLAGLDEERRRWTERAWARVNRERLRDLTVGLVDIVSPTGDEAPLARHITDTLAGSGVEAHTMYLDDRQANSWARVRGAGTGPDLLLYAPIDTVTSGNAAEDVPWAAETLRPDMRAHAAVDGDYVVGLGASNPKGHAACVMAAVEAIRAAEIPLTGDLLAGFGAGGMPTNARPGVGNPRLNTGQGVGCSFLLEQGVWADFAVIAKPGWTVSWEEVGLAWFEITVHGSHTYVGSRHRLPYRNPVALAGEVAGRLEDWFPEYSTRHRDGLVLPQGMVANIRGGWERTASFTPGQVRMMVDLRLSPRTTPTAAKRELVAVVREIAADLDARIDVEQILAIPGEASDEQMWLCRSAIEAWEAFEGGPHHEFHDASGATDANILRGRGIPTVRVGMPKVVDAPFEVDFAMGMNTVDLRVAERLTRYLIRVAVDTATRSLEEVGID</sequence>
<dbReference type="SUPFAM" id="SSF55031">
    <property type="entry name" value="Bacterial exopeptidase dimerisation domain"/>
    <property type="match status" value="1"/>
</dbReference>
<keyword evidence="2" id="KW-0378">Hydrolase</keyword>
<dbReference type="EMBL" id="RKLP01000015">
    <property type="protein sequence ID" value="RVW07034.1"/>
    <property type="molecule type" value="Genomic_DNA"/>
</dbReference>
<protein>
    <submittedName>
        <fullName evidence="3">Deacylase</fullName>
    </submittedName>
</protein>
<dbReference type="AlphaFoldDB" id="A0A3S3E7D9"/>